<dbReference type="AlphaFoldDB" id="A0A1Q9DIA8"/>
<dbReference type="Proteomes" id="UP000186817">
    <property type="component" value="Unassembled WGS sequence"/>
</dbReference>
<proteinExistence type="predicted"/>
<comment type="caution">
    <text evidence="1">The sequence shown here is derived from an EMBL/GenBank/DDBJ whole genome shotgun (WGS) entry which is preliminary data.</text>
</comment>
<organism evidence="1 2">
    <name type="scientific">Symbiodinium microadriaticum</name>
    <name type="common">Dinoflagellate</name>
    <name type="synonym">Zooxanthella microadriatica</name>
    <dbReference type="NCBI Taxonomy" id="2951"/>
    <lineage>
        <taxon>Eukaryota</taxon>
        <taxon>Sar</taxon>
        <taxon>Alveolata</taxon>
        <taxon>Dinophyceae</taxon>
        <taxon>Suessiales</taxon>
        <taxon>Symbiodiniaceae</taxon>
        <taxon>Symbiodinium</taxon>
    </lineage>
</organism>
<evidence type="ECO:0000313" key="2">
    <source>
        <dbReference type="Proteomes" id="UP000186817"/>
    </source>
</evidence>
<evidence type="ECO:0000313" key="1">
    <source>
        <dbReference type="EMBL" id="OLP94922.1"/>
    </source>
</evidence>
<accession>A0A1Q9DIA8</accession>
<gene>
    <name evidence="1" type="ORF">AK812_SmicGene23012</name>
</gene>
<name>A0A1Q9DIA8_SYMMI</name>
<dbReference type="EMBL" id="LSRX01000523">
    <property type="protein sequence ID" value="OLP94922.1"/>
    <property type="molecule type" value="Genomic_DNA"/>
</dbReference>
<sequence length="81" mass="9024">MGMESSGFEHAFLQNRLPELAAHVDAHVAHLTDALKKEVDEDVAEQFLRQGTNQTGNIAMIQSFCDATNTSPYLERNIVLH</sequence>
<protein>
    <submittedName>
        <fullName evidence="1">Uncharacterized protein</fullName>
    </submittedName>
</protein>
<keyword evidence="2" id="KW-1185">Reference proteome</keyword>
<reference evidence="1 2" key="1">
    <citation type="submission" date="2016-02" db="EMBL/GenBank/DDBJ databases">
        <title>Genome analysis of coral dinoflagellate symbionts highlights evolutionary adaptations to a symbiotic lifestyle.</title>
        <authorList>
            <person name="Aranda M."/>
            <person name="Li Y."/>
            <person name="Liew Y.J."/>
            <person name="Baumgarten S."/>
            <person name="Simakov O."/>
            <person name="Wilson M."/>
            <person name="Piel J."/>
            <person name="Ashoor H."/>
            <person name="Bougouffa S."/>
            <person name="Bajic V.B."/>
            <person name="Ryu T."/>
            <person name="Ravasi T."/>
            <person name="Bayer T."/>
            <person name="Micklem G."/>
            <person name="Kim H."/>
            <person name="Bhak J."/>
            <person name="Lajeunesse T.C."/>
            <person name="Voolstra C.R."/>
        </authorList>
    </citation>
    <scope>NUCLEOTIDE SEQUENCE [LARGE SCALE GENOMIC DNA]</scope>
    <source>
        <strain evidence="1 2">CCMP2467</strain>
    </source>
</reference>